<proteinExistence type="predicted"/>
<dbReference type="EMBL" id="DAAMJC010000005">
    <property type="protein sequence ID" value="HAC6865382.1"/>
    <property type="molecule type" value="Genomic_DNA"/>
</dbReference>
<reference evidence="2" key="3">
    <citation type="submission" date="2018-07" db="EMBL/GenBank/DDBJ databases">
        <authorList>
            <consortium name="NCBI Pathogen Detection Project"/>
        </authorList>
    </citation>
    <scope>NUCLEOTIDE SEQUENCE</scope>
    <source>
        <strain evidence="2">13-1023</strain>
    </source>
</reference>
<sequence length="60" mass="6641">MLFLSPLTLSSVWDLSLIHFILQAASVLTAFTHPSHVFMYAPGARSAYSLGYSELECFCV</sequence>
<organism evidence="2">
    <name type="scientific">Salmonella enterica subsp. enterica serovar Javiana</name>
    <dbReference type="NCBI Taxonomy" id="363569"/>
    <lineage>
        <taxon>Bacteria</taxon>
        <taxon>Pseudomonadati</taxon>
        <taxon>Pseudomonadota</taxon>
        <taxon>Gammaproteobacteria</taxon>
        <taxon>Enterobacterales</taxon>
        <taxon>Enterobacteriaceae</taxon>
        <taxon>Salmonella</taxon>
    </lineage>
</organism>
<name>A0A3V7PH84_SALET</name>
<reference evidence="1" key="2">
    <citation type="submission" date="2018-06" db="EMBL/GenBank/DDBJ databases">
        <authorList>
            <person name="Ashton P.M."/>
            <person name="Dallman T."/>
            <person name="Nair S."/>
            <person name="De Pinna E."/>
            <person name="Peters T."/>
            <person name="Grant K."/>
        </authorList>
    </citation>
    <scope>NUCLEOTIDE SEQUENCE</scope>
    <source>
        <strain evidence="1">313885</strain>
    </source>
</reference>
<evidence type="ECO:0000313" key="2">
    <source>
        <dbReference type="EMBL" id="HAC6865382.1"/>
    </source>
</evidence>
<comment type="caution">
    <text evidence="2">The sequence shown here is derived from an EMBL/GenBank/DDBJ whole genome shotgun (WGS) entry which is preliminary data.</text>
</comment>
<accession>A0A3V7PH84</accession>
<evidence type="ECO:0000313" key="1">
    <source>
        <dbReference type="EMBL" id="EBS3851311.1"/>
    </source>
</evidence>
<dbReference type="AlphaFoldDB" id="A0A3V7PH84"/>
<protein>
    <submittedName>
        <fullName evidence="2">Uncharacterized protein</fullName>
    </submittedName>
</protein>
<dbReference type="EMBL" id="AAGVJG010000001">
    <property type="protein sequence ID" value="EBS3851311.1"/>
    <property type="molecule type" value="Genomic_DNA"/>
</dbReference>
<gene>
    <name evidence="1" type="ORF">DPP52_00610</name>
    <name evidence="2" type="ORF">G0D54_09280</name>
</gene>
<reference evidence="2" key="1">
    <citation type="journal article" date="2018" name="Genome Biol.">
        <title>SKESA: strategic k-mer extension for scrupulous assemblies.</title>
        <authorList>
            <person name="Souvorov A."/>
            <person name="Agarwala R."/>
            <person name="Lipman D.J."/>
        </authorList>
    </citation>
    <scope>NUCLEOTIDE SEQUENCE</scope>
    <source>
        <strain evidence="2">13-1023</strain>
    </source>
</reference>